<dbReference type="EnsemblPlants" id="Kaladp0024s0750.1.v1.1">
    <property type="protein sequence ID" value="Kaladp0024s0750.1.v1.1"/>
    <property type="gene ID" value="Kaladp0024s0750.v1.1"/>
</dbReference>
<feature type="transmembrane region" description="Helical" evidence="6">
    <location>
        <begin position="130"/>
        <end position="148"/>
    </location>
</feature>
<evidence type="ECO:0000256" key="4">
    <source>
        <dbReference type="ARBA" id="ARBA00022989"/>
    </source>
</evidence>
<evidence type="ECO:0000256" key="3">
    <source>
        <dbReference type="ARBA" id="ARBA00022692"/>
    </source>
</evidence>
<keyword evidence="3 6" id="KW-0812">Transmembrane</keyword>
<feature type="domain" description="EamA" evidence="7">
    <location>
        <begin position="179"/>
        <end position="309"/>
    </location>
</feature>
<evidence type="ECO:0000256" key="1">
    <source>
        <dbReference type="ARBA" id="ARBA00004141"/>
    </source>
</evidence>
<dbReference type="InterPro" id="IPR037185">
    <property type="entry name" value="EmrE-like"/>
</dbReference>
<dbReference type="OMA" id="IMVVYAN"/>
<dbReference type="PANTHER" id="PTHR31218">
    <property type="entry name" value="WAT1-RELATED PROTEIN"/>
    <property type="match status" value="1"/>
</dbReference>
<comment type="similarity">
    <text evidence="2 6">Belongs to the drug/metabolite transporter (DMT) superfamily. Plant drug/metabolite exporter (P-DME) (TC 2.A.7.4) family.</text>
</comment>
<reference evidence="8" key="1">
    <citation type="submission" date="2021-01" db="UniProtKB">
        <authorList>
            <consortium name="EnsemblPlants"/>
        </authorList>
    </citation>
    <scope>IDENTIFICATION</scope>
</reference>
<evidence type="ECO:0000313" key="8">
    <source>
        <dbReference type="EnsemblPlants" id="Kaladp0024s0750.1.v1.1"/>
    </source>
</evidence>
<accession>A0A7N0T845</accession>
<evidence type="ECO:0000259" key="7">
    <source>
        <dbReference type="Pfam" id="PF00892"/>
    </source>
</evidence>
<feature type="transmembrane region" description="Helical" evidence="6">
    <location>
        <begin position="292"/>
        <end position="311"/>
    </location>
</feature>
<feature type="domain" description="EamA" evidence="7">
    <location>
        <begin position="8"/>
        <end position="146"/>
    </location>
</feature>
<dbReference type="Proteomes" id="UP000594263">
    <property type="component" value="Unplaced"/>
</dbReference>
<dbReference type="InterPro" id="IPR030184">
    <property type="entry name" value="WAT1-related"/>
</dbReference>
<dbReference type="InterPro" id="IPR000620">
    <property type="entry name" value="EamA_dom"/>
</dbReference>
<dbReference type="GO" id="GO:0016020">
    <property type="term" value="C:membrane"/>
    <property type="evidence" value="ECO:0007669"/>
    <property type="project" value="UniProtKB-SubCell"/>
</dbReference>
<keyword evidence="4 6" id="KW-1133">Transmembrane helix</keyword>
<feature type="transmembrane region" description="Helical" evidence="6">
    <location>
        <begin position="100"/>
        <end position="118"/>
    </location>
</feature>
<sequence length="349" mass="37822">MGDWRSFLGMVSVMFSYVGLMIVSKAAIDNGMSIYILNLYAAALSAIILFPISSFFHSSPSLPLTFSILCRFFLLGVIGFVCHITRYVGIEYSSPNLGMAMLNLLPACTFILAVIFRMEKLDWRAASTQAKSAGTVVSIAGAFIVTFYKGPALIKATQHLSLSGSTQISWILGGVSFAAESLAMSLFYIVQAAIVKKYPRLLTVLSYYFLFLTLLSLATCLVIERDPSAWILRPDIGLVAVVFVAIIGTIFRVGMTAWCLKRTGPLYVSLFKPAGIVISVAMEVLFLGDSFYLGSLVGAVIIVSGFSGVMWGKAREAEMEKELIAGGLESGTKRTPLLQDMVQGHTSTT</sequence>
<protein>
    <recommendedName>
        <fullName evidence="6">WAT1-related protein</fullName>
    </recommendedName>
</protein>
<evidence type="ECO:0000313" key="9">
    <source>
        <dbReference type="Proteomes" id="UP000594263"/>
    </source>
</evidence>
<dbReference type="AlphaFoldDB" id="A0A7N0T845"/>
<evidence type="ECO:0000256" key="5">
    <source>
        <dbReference type="ARBA" id="ARBA00023136"/>
    </source>
</evidence>
<feature type="transmembrane region" description="Helical" evidence="6">
    <location>
        <begin position="7"/>
        <end position="28"/>
    </location>
</feature>
<dbReference type="Gramene" id="Kaladp0024s0750.1.v1.1">
    <property type="protein sequence ID" value="Kaladp0024s0750.1.v1.1"/>
    <property type="gene ID" value="Kaladp0024s0750.v1.1"/>
</dbReference>
<proteinExistence type="inferred from homology"/>
<dbReference type="SUPFAM" id="SSF103481">
    <property type="entry name" value="Multidrug resistance efflux transporter EmrE"/>
    <property type="match status" value="2"/>
</dbReference>
<feature type="transmembrane region" description="Helical" evidence="6">
    <location>
        <begin position="201"/>
        <end position="224"/>
    </location>
</feature>
<name>A0A7N0T845_KALFE</name>
<feature type="transmembrane region" description="Helical" evidence="6">
    <location>
        <begin position="34"/>
        <end position="56"/>
    </location>
</feature>
<evidence type="ECO:0000256" key="2">
    <source>
        <dbReference type="ARBA" id="ARBA00007635"/>
    </source>
</evidence>
<feature type="transmembrane region" description="Helical" evidence="6">
    <location>
        <begin position="168"/>
        <end position="189"/>
    </location>
</feature>
<feature type="transmembrane region" description="Helical" evidence="6">
    <location>
        <begin position="236"/>
        <end position="254"/>
    </location>
</feature>
<dbReference type="Pfam" id="PF00892">
    <property type="entry name" value="EamA"/>
    <property type="match status" value="2"/>
</dbReference>
<keyword evidence="5 6" id="KW-0472">Membrane</keyword>
<evidence type="ECO:0000256" key="6">
    <source>
        <dbReference type="RuleBase" id="RU363077"/>
    </source>
</evidence>
<keyword evidence="9" id="KW-1185">Reference proteome</keyword>
<dbReference type="GO" id="GO:0022857">
    <property type="term" value="F:transmembrane transporter activity"/>
    <property type="evidence" value="ECO:0007669"/>
    <property type="project" value="InterPro"/>
</dbReference>
<comment type="subcellular location">
    <subcellularLocation>
        <location evidence="1 6">Membrane</location>
        <topology evidence="1 6">Multi-pass membrane protein</topology>
    </subcellularLocation>
</comment>
<feature type="transmembrane region" description="Helical" evidence="6">
    <location>
        <begin position="266"/>
        <end position="286"/>
    </location>
</feature>
<organism evidence="8 9">
    <name type="scientific">Kalanchoe fedtschenkoi</name>
    <name type="common">Lavender scallops</name>
    <name type="synonym">South American air plant</name>
    <dbReference type="NCBI Taxonomy" id="63787"/>
    <lineage>
        <taxon>Eukaryota</taxon>
        <taxon>Viridiplantae</taxon>
        <taxon>Streptophyta</taxon>
        <taxon>Embryophyta</taxon>
        <taxon>Tracheophyta</taxon>
        <taxon>Spermatophyta</taxon>
        <taxon>Magnoliopsida</taxon>
        <taxon>eudicotyledons</taxon>
        <taxon>Gunneridae</taxon>
        <taxon>Pentapetalae</taxon>
        <taxon>Saxifragales</taxon>
        <taxon>Crassulaceae</taxon>
        <taxon>Kalanchoe</taxon>
    </lineage>
</organism>
<feature type="transmembrane region" description="Helical" evidence="6">
    <location>
        <begin position="68"/>
        <end position="88"/>
    </location>
</feature>